<evidence type="ECO:0000313" key="13">
    <source>
        <dbReference type="Proteomes" id="UP000198565"/>
    </source>
</evidence>
<evidence type="ECO:0000256" key="5">
    <source>
        <dbReference type="ARBA" id="ARBA00022801"/>
    </source>
</evidence>
<dbReference type="FunFam" id="3.90.950.10:FF:000001">
    <property type="entry name" value="dITP/XTP pyrophosphatase"/>
    <property type="match status" value="1"/>
</dbReference>
<evidence type="ECO:0000256" key="1">
    <source>
        <dbReference type="ARBA" id="ARBA00008023"/>
    </source>
</evidence>
<comment type="subunit">
    <text evidence="2 10">Homodimer.</text>
</comment>
<dbReference type="Gene3D" id="3.90.950.10">
    <property type="match status" value="1"/>
</dbReference>
<dbReference type="InterPro" id="IPR002637">
    <property type="entry name" value="RdgB/HAM1"/>
</dbReference>
<keyword evidence="7 10" id="KW-0546">Nucleotide metabolism</keyword>
<dbReference type="SUPFAM" id="SSF52972">
    <property type="entry name" value="ITPase-like"/>
    <property type="match status" value="1"/>
</dbReference>
<dbReference type="Pfam" id="PF01725">
    <property type="entry name" value="Ham1p_like"/>
    <property type="match status" value="1"/>
</dbReference>
<accession>A0A1I4MTL0</accession>
<feature type="binding site" evidence="10">
    <location>
        <begin position="8"/>
        <end position="13"/>
    </location>
    <ligand>
        <name>substrate</name>
    </ligand>
</feature>
<feature type="binding site" evidence="10">
    <location>
        <position position="72"/>
    </location>
    <ligand>
        <name>substrate</name>
    </ligand>
</feature>
<dbReference type="NCBIfam" id="TIGR00042">
    <property type="entry name" value="RdgB/HAM1 family non-canonical purine NTP pyrophosphatase"/>
    <property type="match status" value="1"/>
</dbReference>
<evidence type="ECO:0000256" key="2">
    <source>
        <dbReference type="ARBA" id="ARBA00011738"/>
    </source>
</evidence>
<feature type="binding site" evidence="10">
    <location>
        <position position="42"/>
    </location>
    <ligand>
        <name>Mg(2+)</name>
        <dbReference type="ChEBI" id="CHEBI:18420"/>
    </ligand>
</feature>
<feature type="binding site" evidence="10">
    <location>
        <position position="71"/>
    </location>
    <ligand>
        <name>Mg(2+)</name>
        <dbReference type="ChEBI" id="CHEBI:18420"/>
    </ligand>
</feature>
<sequence>MEELIIATKNKGKMKDFRVLFEPLGIKISSLLDLSEPIDDIEETGTTFEENAAIKAEAICEKFNIPVIADDSGIEIDALNGAPGVYSARYAGEDKDDKTNLEKVLTEMQDVPQAERTGRFVCVLAIAQPGQQTIFKRGECEGTIGYQAIGKNGFGYDPIFYPTGSAKTMAEITPDEKNQISHRKKALDKIENWVKQL</sequence>
<feature type="binding site" evidence="10">
    <location>
        <position position="177"/>
    </location>
    <ligand>
        <name>substrate</name>
    </ligand>
</feature>
<proteinExistence type="inferred from homology"/>
<dbReference type="GO" id="GO:0036222">
    <property type="term" value="F:XTP diphosphatase activity"/>
    <property type="evidence" value="ECO:0007669"/>
    <property type="project" value="UniProtKB-UniRule"/>
</dbReference>
<gene>
    <name evidence="12" type="ORF">SAMN04487943_10776</name>
</gene>
<dbReference type="InterPro" id="IPR029001">
    <property type="entry name" value="ITPase-like_fam"/>
</dbReference>
<dbReference type="PANTHER" id="PTHR11067">
    <property type="entry name" value="INOSINE TRIPHOSPHATE PYROPHOSPHATASE/HAM1 PROTEIN"/>
    <property type="match status" value="1"/>
</dbReference>
<evidence type="ECO:0000256" key="8">
    <source>
        <dbReference type="ARBA" id="ARBA00051875"/>
    </source>
</evidence>
<name>A0A1I4MTL0_9BACI</name>
<evidence type="ECO:0000256" key="10">
    <source>
        <dbReference type="HAMAP-Rule" id="MF_01405"/>
    </source>
</evidence>
<evidence type="ECO:0000256" key="11">
    <source>
        <dbReference type="RuleBase" id="RU003781"/>
    </source>
</evidence>
<dbReference type="EC" id="3.6.1.66" evidence="10"/>
<feature type="active site" description="Proton acceptor" evidence="10">
    <location>
        <position position="71"/>
    </location>
</feature>
<comment type="catalytic activity">
    <reaction evidence="8 10">
        <text>dITP + H2O = dIMP + diphosphate + H(+)</text>
        <dbReference type="Rhea" id="RHEA:28342"/>
        <dbReference type="ChEBI" id="CHEBI:15377"/>
        <dbReference type="ChEBI" id="CHEBI:15378"/>
        <dbReference type="ChEBI" id="CHEBI:33019"/>
        <dbReference type="ChEBI" id="CHEBI:61194"/>
        <dbReference type="ChEBI" id="CHEBI:61382"/>
        <dbReference type="EC" id="3.6.1.66"/>
    </reaction>
</comment>
<dbReference type="PANTHER" id="PTHR11067:SF9">
    <property type="entry name" value="INOSINE TRIPHOSPHATE PYROPHOSPHATASE"/>
    <property type="match status" value="1"/>
</dbReference>
<feature type="binding site" evidence="10">
    <location>
        <begin position="154"/>
        <end position="157"/>
    </location>
    <ligand>
        <name>substrate</name>
    </ligand>
</feature>
<keyword evidence="3 10" id="KW-0479">Metal-binding</keyword>
<evidence type="ECO:0000256" key="9">
    <source>
        <dbReference type="ARBA" id="ARBA00052017"/>
    </source>
</evidence>
<comment type="similarity">
    <text evidence="1 10 11">Belongs to the HAM1 NTPase family.</text>
</comment>
<evidence type="ECO:0000256" key="6">
    <source>
        <dbReference type="ARBA" id="ARBA00022842"/>
    </source>
</evidence>
<keyword evidence="5 10" id="KW-0378">Hydrolase</keyword>
<dbReference type="GO" id="GO:0000166">
    <property type="term" value="F:nucleotide binding"/>
    <property type="evidence" value="ECO:0007669"/>
    <property type="project" value="UniProtKB-KW"/>
</dbReference>
<feature type="binding site" evidence="10">
    <location>
        <begin position="182"/>
        <end position="183"/>
    </location>
    <ligand>
        <name>substrate</name>
    </ligand>
</feature>
<comment type="catalytic activity">
    <reaction evidence="9 10">
        <text>XTP + H2O = XMP + diphosphate + H(+)</text>
        <dbReference type="Rhea" id="RHEA:28610"/>
        <dbReference type="ChEBI" id="CHEBI:15377"/>
        <dbReference type="ChEBI" id="CHEBI:15378"/>
        <dbReference type="ChEBI" id="CHEBI:33019"/>
        <dbReference type="ChEBI" id="CHEBI:57464"/>
        <dbReference type="ChEBI" id="CHEBI:61314"/>
        <dbReference type="EC" id="3.6.1.66"/>
    </reaction>
</comment>
<dbReference type="NCBIfam" id="NF011397">
    <property type="entry name" value="PRK14822.1"/>
    <property type="match status" value="1"/>
</dbReference>
<dbReference type="InterPro" id="IPR020922">
    <property type="entry name" value="dITP/XTP_pyrophosphatase"/>
</dbReference>
<organism evidence="12 13">
    <name type="scientific">Gracilibacillus orientalis</name>
    <dbReference type="NCBI Taxonomy" id="334253"/>
    <lineage>
        <taxon>Bacteria</taxon>
        <taxon>Bacillati</taxon>
        <taxon>Bacillota</taxon>
        <taxon>Bacilli</taxon>
        <taxon>Bacillales</taxon>
        <taxon>Bacillaceae</taxon>
        <taxon>Gracilibacillus</taxon>
    </lineage>
</organism>
<dbReference type="GO" id="GO:0036220">
    <property type="term" value="F:ITP diphosphatase activity"/>
    <property type="evidence" value="ECO:0007669"/>
    <property type="project" value="UniProtKB-UniRule"/>
</dbReference>
<keyword evidence="6 10" id="KW-0460">Magnesium</keyword>
<keyword evidence="13" id="KW-1185">Reference proteome</keyword>
<dbReference type="GO" id="GO:0035870">
    <property type="term" value="F:dITP diphosphatase activity"/>
    <property type="evidence" value="ECO:0007669"/>
    <property type="project" value="UniProtKB-UniRule"/>
</dbReference>
<dbReference type="RefSeq" id="WP_091484159.1">
    <property type="nucleotide sequence ID" value="NZ_FOTR01000007.1"/>
</dbReference>
<dbReference type="Proteomes" id="UP000198565">
    <property type="component" value="Unassembled WGS sequence"/>
</dbReference>
<dbReference type="EMBL" id="FOTR01000007">
    <property type="protein sequence ID" value="SFM06396.1"/>
    <property type="molecule type" value="Genomic_DNA"/>
</dbReference>
<dbReference type="GO" id="GO:0005829">
    <property type="term" value="C:cytosol"/>
    <property type="evidence" value="ECO:0007669"/>
    <property type="project" value="TreeGrafter"/>
</dbReference>
<evidence type="ECO:0000256" key="7">
    <source>
        <dbReference type="ARBA" id="ARBA00023080"/>
    </source>
</evidence>
<dbReference type="STRING" id="334253.SAMN04487943_10776"/>
<comment type="catalytic activity">
    <reaction evidence="10">
        <text>ITP + H2O = IMP + diphosphate + H(+)</text>
        <dbReference type="Rhea" id="RHEA:29399"/>
        <dbReference type="ChEBI" id="CHEBI:15377"/>
        <dbReference type="ChEBI" id="CHEBI:15378"/>
        <dbReference type="ChEBI" id="CHEBI:33019"/>
        <dbReference type="ChEBI" id="CHEBI:58053"/>
        <dbReference type="ChEBI" id="CHEBI:61402"/>
        <dbReference type="EC" id="3.6.1.66"/>
    </reaction>
</comment>
<comment type="cofactor">
    <cofactor evidence="10">
        <name>Mg(2+)</name>
        <dbReference type="ChEBI" id="CHEBI:18420"/>
    </cofactor>
    <text evidence="10">Binds 1 Mg(2+) ion per subunit.</text>
</comment>
<comment type="function">
    <text evidence="10">Pyrophosphatase that catalyzes the hydrolysis of nucleoside triphosphates to their monophosphate derivatives, with a high preference for the non-canonical purine nucleotides XTP (xanthosine triphosphate), dITP (deoxyinosine triphosphate) and ITP. Seems to function as a house-cleaning enzyme that removes non-canonical purine nucleotides from the nucleotide pool, thus preventing their incorporation into DNA/RNA and avoiding chromosomal lesions.</text>
</comment>
<dbReference type="OrthoDB" id="9807456at2"/>
<reference evidence="13" key="1">
    <citation type="submission" date="2016-10" db="EMBL/GenBank/DDBJ databases">
        <authorList>
            <person name="Varghese N."/>
            <person name="Submissions S."/>
        </authorList>
    </citation>
    <scope>NUCLEOTIDE SEQUENCE [LARGE SCALE GENOMIC DNA]</scope>
    <source>
        <strain evidence="13">CGMCC 1.4250</strain>
    </source>
</reference>
<dbReference type="CDD" id="cd00515">
    <property type="entry name" value="HAM1"/>
    <property type="match status" value="1"/>
</dbReference>
<dbReference type="HAMAP" id="MF_01405">
    <property type="entry name" value="Non_canon_purine_NTPase"/>
    <property type="match status" value="1"/>
</dbReference>
<dbReference type="GO" id="GO:0009117">
    <property type="term" value="P:nucleotide metabolic process"/>
    <property type="evidence" value="ECO:0007669"/>
    <property type="project" value="UniProtKB-KW"/>
</dbReference>
<evidence type="ECO:0000313" key="12">
    <source>
        <dbReference type="EMBL" id="SFM06396.1"/>
    </source>
</evidence>
<evidence type="ECO:0000256" key="3">
    <source>
        <dbReference type="ARBA" id="ARBA00022723"/>
    </source>
</evidence>
<evidence type="ECO:0000256" key="4">
    <source>
        <dbReference type="ARBA" id="ARBA00022741"/>
    </source>
</evidence>
<keyword evidence="4 10" id="KW-0547">Nucleotide-binding</keyword>
<protein>
    <recommendedName>
        <fullName evidence="10">dITP/XTP pyrophosphatase</fullName>
        <ecNumber evidence="10">3.6.1.66</ecNumber>
    </recommendedName>
    <alternativeName>
        <fullName evidence="10">Non-canonical purine NTP pyrophosphatase</fullName>
    </alternativeName>
    <alternativeName>
        <fullName evidence="10">Non-standard purine NTP pyrophosphatase</fullName>
    </alternativeName>
    <alternativeName>
        <fullName evidence="10">Nucleoside-triphosphate diphosphatase</fullName>
    </alternativeName>
    <alternativeName>
        <fullName evidence="10">Nucleoside-triphosphate pyrophosphatase</fullName>
        <shortName evidence="10">NTPase</shortName>
    </alternativeName>
</protein>
<dbReference type="GO" id="GO:0009146">
    <property type="term" value="P:purine nucleoside triphosphate catabolic process"/>
    <property type="evidence" value="ECO:0007669"/>
    <property type="project" value="UniProtKB-UniRule"/>
</dbReference>
<dbReference type="GO" id="GO:0046872">
    <property type="term" value="F:metal ion binding"/>
    <property type="evidence" value="ECO:0007669"/>
    <property type="project" value="UniProtKB-KW"/>
</dbReference>
<dbReference type="GO" id="GO:0017111">
    <property type="term" value="F:ribonucleoside triphosphate phosphatase activity"/>
    <property type="evidence" value="ECO:0007669"/>
    <property type="project" value="InterPro"/>
</dbReference>
<dbReference type="AlphaFoldDB" id="A0A1I4MTL0"/>